<dbReference type="EMBL" id="JAUIRO010000006">
    <property type="protein sequence ID" value="KAK0709873.1"/>
    <property type="molecule type" value="Genomic_DNA"/>
</dbReference>
<comment type="caution">
    <text evidence="1">The sequence shown here is derived from an EMBL/GenBank/DDBJ whole genome shotgun (WGS) entry which is preliminary data.</text>
</comment>
<dbReference type="RefSeq" id="XP_060293177.1">
    <property type="nucleotide sequence ID" value="XM_060434931.1"/>
</dbReference>
<accession>A0AA40A657</accession>
<evidence type="ECO:0000313" key="1">
    <source>
        <dbReference type="EMBL" id="KAK0709873.1"/>
    </source>
</evidence>
<protein>
    <submittedName>
        <fullName evidence="1">Uncharacterized protein</fullName>
    </submittedName>
</protein>
<proteinExistence type="predicted"/>
<dbReference type="Proteomes" id="UP001172101">
    <property type="component" value="Unassembled WGS sequence"/>
</dbReference>
<evidence type="ECO:0000313" key="2">
    <source>
        <dbReference type="Proteomes" id="UP001172101"/>
    </source>
</evidence>
<dbReference type="AlphaFoldDB" id="A0AA40A657"/>
<dbReference type="GeneID" id="85318201"/>
<name>A0AA40A657_9PEZI</name>
<gene>
    <name evidence="1" type="ORF">B0T26DRAFT_427674</name>
</gene>
<keyword evidence="2" id="KW-1185">Reference proteome</keyword>
<sequence>MTKTCVGDVVFVGCPSCPSSLCCMGVDRKELAGGKQRESWAKEELVMPDFGSKSEEDAGPCVKVPDSAQLDWLLGPATKVKREIPGTTSENPTGSFFLGVAVPASPEGSPPCFPPLTTPPCGLVTQTLGSSPSPNPSRNLRCEAPTRRQAPWDRCFSVLASSANGPLAADASTSTHHAPTAVATAAAAAAAATQRVCCYCVHWAHLPVFLHTDTCLLLLACCCRCHCRCSDNNANVSTDTTGIASGMHACACLGASREGKAWPKPESVVGHEEKKIDD</sequence>
<reference evidence="1" key="1">
    <citation type="submission" date="2023-06" db="EMBL/GenBank/DDBJ databases">
        <title>Genome-scale phylogeny and comparative genomics of the fungal order Sordariales.</title>
        <authorList>
            <consortium name="Lawrence Berkeley National Laboratory"/>
            <person name="Hensen N."/>
            <person name="Bonometti L."/>
            <person name="Westerberg I."/>
            <person name="Brannstrom I.O."/>
            <person name="Guillou S."/>
            <person name="Cros-Aarteil S."/>
            <person name="Calhoun S."/>
            <person name="Haridas S."/>
            <person name="Kuo A."/>
            <person name="Mondo S."/>
            <person name="Pangilinan J."/>
            <person name="Riley R."/>
            <person name="LaButti K."/>
            <person name="Andreopoulos B."/>
            <person name="Lipzen A."/>
            <person name="Chen C."/>
            <person name="Yanf M."/>
            <person name="Daum C."/>
            <person name="Ng V."/>
            <person name="Clum A."/>
            <person name="Steindorff A."/>
            <person name="Ohm R."/>
            <person name="Martin F."/>
            <person name="Silar P."/>
            <person name="Natvig D."/>
            <person name="Lalanne C."/>
            <person name="Gautier V."/>
            <person name="Ament-velasquez S.L."/>
            <person name="Kruys A."/>
            <person name="Hutchinson M.I."/>
            <person name="Powell A.J."/>
            <person name="Barry K."/>
            <person name="Miller A.N."/>
            <person name="Grigoriev I.V."/>
            <person name="Debuchy R."/>
            <person name="Gladieux P."/>
            <person name="Thoren M.H."/>
            <person name="Johannesson H."/>
        </authorList>
    </citation>
    <scope>NUCLEOTIDE SEQUENCE</scope>
    <source>
        <strain evidence="1">SMH2392-1A</strain>
    </source>
</reference>
<organism evidence="1 2">
    <name type="scientific">Lasiosphaeria miniovina</name>
    <dbReference type="NCBI Taxonomy" id="1954250"/>
    <lineage>
        <taxon>Eukaryota</taxon>
        <taxon>Fungi</taxon>
        <taxon>Dikarya</taxon>
        <taxon>Ascomycota</taxon>
        <taxon>Pezizomycotina</taxon>
        <taxon>Sordariomycetes</taxon>
        <taxon>Sordariomycetidae</taxon>
        <taxon>Sordariales</taxon>
        <taxon>Lasiosphaeriaceae</taxon>
        <taxon>Lasiosphaeria</taxon>
    </lineage>
</organism>